<dbReference type="Proteomes" id="UP000320244">
    <property type="component" value="Unassembled WGS sequence"/>
</dbReference>
<evidence type="ECO:0000313" key="2">
    <source>
        <dbReference type="EMBL" id="TWP32991.1"/>
    </source>
</evidence>
<dbReference type="AlphaFoldDB" id="A0A563DSS9"/>
<gene>
    <name evidence="2" type="ORF">FGL98_22615</name>
</gene>
<sequence length="178" mass="18835">MPMDEQAGGQLRRGALGVWHIVFFVVAAAAPLAVVVGVTPYAFAYGNGSGVPLTFILVGALYLLFAVGFTAMSSHMGNAVSFYPYIASGLGKRAGVGASFAALASYVAVELMAMGLFGIYFSQSMHSLTGIHIPWLVSCLFLNLVVWATGRRNIEVSGRVLGVFMLCEVARILHRSGV</sequence>
<keyword evidence="1" id="KW-1133">Transmembrane helix</keyword>
<name>A0A563DSS9_9MICO</name>
<keyword evidence="1" id="KW-0812">Transmembrane</keyword>
<dbReference type="EMBL" id="VCQV01000051">
    <property type="protein sequence ID" value="TWP32991.1"/>
    <property type="molecule type" value="Genomic_DNA"/>
</dbReference>
<protein>
    <recommendedName>
        <fullName evidence="4">APC family permease</fullName>
    </recommendedName>
</protein>
<feature type="transmembrane region" description="Helical" evidence="1">
    <location>
        <begin position="21"/>
        <end position="44"/>
    </location>
</feature>
<evidence type="ECO:0008006" key="4">
    <source>
        <dbReference type="Google" id="ProtNLM"/>
    </source>
</evidence>
<dbReference type="OrthoDB" id="137613at2"/>
<accession>A0A563DSS9</accession>
<dbReference type="Gene3D" id="1.20.1740.10">
    <property type="entry name" value="Amino acid/polyamine transporter I"/>
    <property type="match status" value="1"/>
</dbReference>
<keyword evidence="3" id="KW-1185">Reference proteome</keyword>
<reference evidence="2 3" key="1">
    <citation type="submission" date="2019-05" db="EMBL/GenBank/DDBJ databases">
        <authorList>
            <person name="Lee S.D."/>
        </authorList>
    </citation>
    <scope>NUCLEOTIDE SEQUENCE [LARGE SCALE GENOMIC DNA]</scope>
    <source>
        <strain evidence="2 3">C5-26</strain>
    </source>
</reference>
<feature type="transmembrane region" description="Helical" evidence="1">
    <location>
        <begin position="50"/>
        <end position="73"/>
    </location>
</feature>
<organism evidence="2 3">
    <name type="scientific">Leekyejoonella antrihumi</name>
    <dbReference type="NCBI Taxonomy" id="1660198"/>
    <lineage>
        <taxon>Bacteria</taxon>
        <taxon>Bacillati</taxon>
        <taxon>Actinomycetota</taxon>
        <taxon>Actinomycetes</taxon>
        <taxon>Micrococcales</taxon>
        <taxon>Dermacoccaceae</taxon>
        <taxon>Leekyejoonella</taxon>
    </lineage>
</organism>
<reference evidence="2 3" key="2">
    <citation type="submission" date="2019-08" db="EMBL/GenBank/DDBJ databases">
        <title>Jejuicoccus antrihumi gen. nov., sp. nov., a new member of the family Dermacoccaceae isolated from a cave.</title>
        <authorList>
            <person name="Schumann P."/>
            <person name="Kim I.S."/>
        </authorList>
    </citation>
    <scope>NUCLEOTIDE SEQUENCE [LARGE SCALE GENOMIC DNA]</scope>
    <source>
        <strain evidence="2 3">C5-26</strain>
    </source>
</reference>
<proteinExistence type="predicted"/>
<dbReference type="RefSeq" id="WP_146320776.1">
    <property type="nucleotide sequence ID" value="NZ_VCQV01000051.1"/>
</dbReference>
<evidence type="ECO:0000313" key="3">
    <source>
        <dbReference type="Proteomes" id="UP000320244"/>
    </source>
</evidence>
<keyword evidence="1" id="KW-0472">Membrane</keyword>
<feature type="transmembrane region" description="Helical" evidence="1">
    <location>
        <begin position="94"/>
        <end position="121"/>
    </location>
</feature>
<evidence type="ECO:0000256" key="1">
    <source>
        <dbReference type="SAM" id="Phobius"/>
    </source>
</evidence>
<comment type="caution">
    <text evidence="2">The sequence shown here is derived from an EMBL/GenBank/DDBJ whole genome shotgun (WGS) entry which is preliminary data.</text>
</comment>
<feature type="transmembrane region" description="Helical" evidence="1">
    <location>
        <begin position="133"/>
        <end position="150"/>
    </location>
</feature>